<keyword evidence="4" id="KW-1185">Reference proteome</keyword>
<dbReference type="PANTHER" id="PTHR34203">
    <property type="entry name" value="METHYLTRANSFERASE, FKBM FAMILY PROTEIN"/>
    <property type="match status" value="1"/>
</dbReference>
<gene>
    <name evidence="3" type="ORF">AB1Y20_019902</name>
</gene>
<evidence type="ECO:0000256" key="1">
    <source>
        <dbReference type="SAM" id="SignalP"/>
    </source>
</evidence>
<dbReference type="InterPro" id="IPR029063">
    <property type="entry name" value="SAM-dependent_MTases_sf"/>
</dbReference>
<accession>A0AB34JVH1</accession>
<evidence type="ECO:0000313" key="4">
    <source>
        <dbReference type="Proteomes" id="UP001515480"/>
    </source>
</evidence>
<dbReference type="AlphaFoldDB" id="A0AB34JVH1"/>
<dbReference type="InterPro" id="IPR052514">
    <property type="entry name" value="SAM-dependent_MTase"/>
</dbReference>
<dbReference type="Pfam" id="PF05050">
    <property type="entry name" value="Methyltransf_21"/>
    <property type="match status" value="1"/>
</dbReference>
<evidence type="ECO:0000313" key="3">
    <source>
        <dbReference type="EMBL" id="KAL1525028.1"/>
    </source>
</evidence>
<reference evidence="3 4" key="1">
    <citation type="journal article" date="2024" name="Science">
        <title>Giant polyketide synthase enzymes in the biosynthesis of giant marine polyether toxins.</title>
        <authorList>
            <person name="Fallon T.R."/>
            <person name="Shende V.V."/>
            <person name="Wierzbicki I.H."/>
            <person name="Pendleton A.L."/>
            <person name="Watervoot N.F."/>
            <person name="Auber R.P."/>
            <person name="Gonzalez D.J."/>
            <person name="Wisecaver J.H."/>
            <person name="Moore B.S."/>
        </authorList>
    </citation>
    <scope>NUCLEOTIDE SEQUENCE [LARGE SCALE GENOMIC DNA]</scope>
    <source>
        <strain evidence="3 4">12B1</strain>
    </source>
</reference>
<dbReference type="Proteomes" id="UP001515480">
    <property type="component" value="Unassembled WGS sequence"/>
</dbReference>
<dbReference type="PANTHER" id="PTHR34203:SF15">
    <property type="entry name" value="SLL1173 PROTEIN"/>
    <property type="match status" value="1"/>
</dbReference>
<feature type="chain" id="PRO_5044321522" description="Methyltransferase FkbM domain-containing protein" evidence="1">
    <location>
        <begin position="24"/>
        <end position="274"/>
    </location>
</feature>
<comment type="caution">
    <text evidence="3">The sequence shown here is derived from an EMBL/GenBank/DDBJ whole genome shotgun (WGS) entry which is preliminary data.</text>
</comment>
<sequence>MIACMQRLLVLGWLAADVSKWRSIGPFLEAANKPGSHGVMLDVGANDGGSTLYVMKGLCNWSFTKNLCCSKNSPPPVSSLTFITFEPQPKFRSKLVGLHAASGLCDTHKYEFYPAAAWSKATNLSFVERRNSRASTLEAVKASPRQGDRMTQVPTLDLARFITKKLNWTDLNFLKFDVEVSEYSLLPNLLTRGALCPFDYIFVEWHLLFVNESQRLEAVGLRLAFNLLVEKGCPPRPRGRRVFEHDETHNNKLVQVPGLTERARWQNGCMPTGS</sequence>
<dbReference type="Gene3D" id="3.40.50.150">
    <property type="entry name" value="Vaccinia Virus protein VP39"/>
    <property type="match status" value="1"/>
</dbReference>
<feature type="signal peptide" evidence="1">
    <location>
        <begin position="1"/>
        <end position="23"/>
    </location>
</feature>
<proteinExistence type="predicted"/>
<protein>
    <recommendedName>
        <fullName evidence="2">Methyltransferase FkbM domain-containing protein</fullName>
    </recommendedName>
</protein>
<dbReference type="InterPro" id="IPR006342">
    <property type="entry name" value="FkbM_mtfrase"/>
</dbReference>
<organism evidence="3 4">
    <name type="scientific">Prymnesium parvum</name>
    <name type="common">Toxic golden alga</name>
    <dbReference type="NCBI Taxonomy" id="97485"/>
    <lineage>
        <taxon>Eukaryota</taxon>
        <taxon>Haptista</taxon>
        <taxon>Haptophyta</taxon>
        <taxon>Prymnesiophyceae</taxon>
        <taxon>Prymnesiales</taxon>
        <taxon>Prymnesiaceae</taxon>
        <taxon>Prymnesium</taxon>
    </lineage>
</organism>
<dbReference type="EMBL" id="JBGBPQ010000004">
    <property type="protein sequence ID" value="KAL1525028.1"/>
    <property type="molecule type" value="Genomic_DNA"/>
</dbReference>
<keyword evidence="1" id="KW-0732">Signal</keyword>
<feature type="domain" description="Methyltransferase FkbM" evidence="2">
    <location>
        <begin position="42"/>
        <end position="208"/>
    </location>
</feature>
<name>A0AB34JVH1_PRYPA</name>
<dbReference type="SUPFAM" id="SSF53335">
    <property type="entry name" value="S-adenosyl-L-methionine-dependent methyltransferases"/>
    <property type="match status" value="1"/>
</dbReference>
<evidence type="ECO:0000259" key="2">
    <source>
        <dbReference type="Pfam" id="PF05050"/>
    </source>
</evidence>